<evidence type="ECO:0000259" key="1">
    <source>
        <dbReference type="Pfam" id="PF00561"/>
    </source>
</evidence>
<sequence>MPKILIDAFNLQYEIIGSGKHIVLFLPGFLGTIRSDFDAVFKNIDTTKYQLVAWDPPGYGKSRPPDRDFYEGCLQRDASLAVKMMEKLGYERFSVFGWSQGGKTAVHLAAAHPTKVISLATTGVALVFNERLVRFFKVSKSLDCWPKDVLANRLKVYERPYLEKLTEDMYIYAEKSAREKKQFFKDDFPRIKCPFLVMHSEKDTTVPVQLGRQLADGVEHAELHIFPEGNHNVHMTHTKEFLQVLCPFLDKHNDP</sequence>
<dbReference type="EMBL" id="CAJVCH010551217">
    <property type="protein sequence ID" value="CAG7829373.1"/>
    <property type="molecule type" value="Genomic_DNA"/>
</dbReference>
<reference evidence="2" key="1">
    <citation type="submission" date="2021-06" db="EMBL/GenBank/DDBJ databases">
        <authorList>
            <person name="Hodson N. C."/>
            <person name="Mongue J. A."/>
            <person name="Jaron S. K."/>
        </authorList>
    </citation>
    <scope>NUCLEOTIDE SEQUENCE</scope>
</reference>
<proteinExistence type="predicted"/>
<protein>
    <recommendedName>
        <fullName evidence="1">AB hydrolase-1 domain-containing protein</fullName>
    </recommendedName>
</protein>
<accession>A0A8J2LDB3</accession>
<dbReference type="GO" id="GO:0017171">
    <property type="term" value="F:serine hydrolase activity"/>
    <property type="evidence" value="ECO:0007669"/>
    <property type="project" value="TreeGrafter"/>
</dbReference>
<gene>
    <name evidence="2" type="ORF">AFUS01_LOCUS39239</name>
</gene>
<dbReference type="PANTHER" id="PTHR46331">
    <property type="entry name" value="VALACYCLOVIR HYDROLASE"/>
    <property type="match status" value="1"/>
</dbReference>
<evidence type="ECO:0000313" key="3">
    <source>
        <dbReference type="Proteomes" id="UP000708208"/>
    </source>
</evidence>
<comment type="caution">
    <text evidence="2">The sequence shown here is derived from an EMBL/GenBank/DDBJ whole genome shotgun (WGS) entry which is preliminary data.</text>
</comment>
<dbReference type="Proteomes" id="UP000708208">
    <property type="component" value="Unassembled WGS sequence"/>
</dbReference>
<dbReference type="Pfam" id="PF00561">
    <property type="entry name" value="Abhydrolase_1"/>
    <property type="match status" value="1"/>
</dbReference>
<dbReference type="InterPro" id="IPR000073">
    <property type="entry name" value="AB_hydrolase_1"/>
</dbReference>
<dbReference type="PANTHER" id="PTHR46331:SF2">
    <property type="entry name" value="VALACYCLOVIR HYDROLASE"/>
    <property type="match status" value="1"/>
</dbReference>
<name>A0A8J2LDB3_9HEXA</name>
<dbReference type="AlphaFoldDB" id="A0A8J2LDB3"/>
<dbReference type="OrthoDB" id="19657at2759"/>
<keyword evidence="3" id="KW-1185">Reference proteome</keyword>
<feature type="domain" description="AB hydrolase-1" evidence="1">
    <location>
        <begin position="22"/>
        <end position="124"/>
    </location>
</feature>
<evidence type="ECO:0000313" key="2">
    <source>
        <dbReference type="EMBL" id="CAG7829373.1"/>
    </source>
</evidence>
<organism evidence="2 3">
    <name type="scientific">Allacma fusca</name>
    <dbReference type="NCBI Taxonomy" id="39272"/>
    <lineage>
        <taxon>Eukaryota</taxon>
        <taxon>Metazoa</taxon>
        <taxon>Ecdysozoa</taxon>
        <taxon>Arthropoda</taxon>
        <taxon>Hexapoda</taxon>
        <taxon>Collembola</taxon>
        <taxon>Symphypleona</taxon>
        <taxon>Sminthuridae</taxon>
        <taxon>Allacma</taxon>
    </lineage>
</organism>